<feature type="transmembrane region" description="Helical" evidence="8">
    <location>
        <begin position="133"/>
        <end position="154"/>
    </location>
</feature>
<sequence length="219" mass="24099">MTLSLFVKDPGSALTHFIGMIMAAIAALPLLAVAAKHDSYHAVAAFAIFAGSMILLYAASTIYHTFNISEKMNKILRKADHMMIFILIAGSYTPICVIPLKDTVGYPLLALVWTVAIIGMLIKAFWITCPKWFSSIIYISMGWLCVLAMVPLVQALPAAAFVWLVAGGVIYTVGGIIYALKLPLFNSRHQFFGSHEIFHLFVMAGSLCHYVVMFYIALM</sequence>
<dbReference type="Pfam" id="PF03006">
    <property type="entry name" value="HlyIII"/>
    <property type="match status" value="1"/>
</dbReference>
<dbReference type="EMBL" id="JAJEPS010000009">
    <property type="protein sequence ID" value="MCC2126592.1"/>
    <property type="molecule type" value="Genomic_DNA"/>
</dbReference>
<accession>A0AAE3DBE1</accession>
<keyword evidence="10" id="KW-1185">Reference proteome</keyword>
<feature type="binding site" evidence="7">
    <location>
        <position position="195"/>
    </location>
    <ligand>
        <name>Zn(2+)</name>
        <dbReference type="ChEBI" id="CHEBI:29105"/>
    </ligand>
</feature>
<comment type="caution">
    <text evidence="9">The sequence shown here is derived from an EMBL/GenBank/DDBJ whole genome shotgun (WGS) entry which is preliminary data.</text>
</comment>
<evidence type="ECO:0000313" key="10">
    <source>
        <dbReference type="Proteomes" id="UP001198220"/>
    </source>
</evidence>
<evidence type="ECO:0000313" key="9">
    <source>
        <dbReference type="EMBL" id="MCC2126592.1"/>
    </source>
</evidence>
<dbReference type="GO" id="GO:0005886">
    <property type="term" value="C:plasma membrane"/>
    <property type="evidence" value="ECO:0007669"/>
    <property type="project" value="UniProtKB-SubCell"/>
</dbReference>
<dbReference type="GO" id="GO:0140911">
    <property type="term" value="F:pore-forming activity"/>
    <property type="evidence" value="ECO:0007669"/>
    <property type="project" value="InterPro"/>
</dbReference>
<dbReference type="InterPro" id="IPR005744">
    <property type="entry name" value="Hy-lIII"/>
</dbReference>
<evidence type="ECO:0000256" key="6">
    <source>
        <dbReference type="ARBA" id="ARBA00023136"/>
    </source>
</evidence>
<evidence type="ECO:0000256" key="4">
    <source>
        <dbReference type="ARBA" id="ARBA00022692"/>
    </source>
</evidence>
<evidence type="ECO:0000256" key="7">
    <source>
        <dbReference type="PIRSR" id="PIRSR604254-1"/>
    </source>
</evidence>
<dbReference type="InterPro" id="IPR004254">
    <property type="entry name" value="AdipoR/HlyIII-related"/>
</dbReference>
<feature type="transmembrane region" description="Helical" evidence="8">
    <location>
        <begin position="40"/>
        <end position="60"/>
    </location>
</feature>
<keyword evidence="3" id="KW-1003">Cell membrane</keyword>
<organism evidence="9 10">
    <name type="scientific">Hominiventricola filiformis</name>
    <dbReference type="NCBI Taxonomy" id="2885352"/>
    <lineage>
        <taxon>Bacteria</taxon>
        <taxon>Bacillati</taxon>
        <taxon>Bacillota</taxon>
        <taxon>Clostridia</taxon>
        <taxon>Lachnospirales</taxon>
        <taxon>Lachnospiraceae</taxon>
        <taxon>Hominiventricola</taxon>
    </lineage>
</organism>
<keyword evidence="7" id="KW-0862">Zinc</keyword>
<keyword evidence="6 8" id="KW-0472">Membrane</keyword>
<evidence type="ECO:0000256" key="3">
    <source>
        <dbReference type="ARBA" id="ARBA00022475"/>
    </source>
</evidence>
<feature type="binding site" evidence="7">
    <location>
        <position position="64"/>
    </location>
    <ligand>
        <name>Zn(2+)</name>
        <dbReference type="ChEBI" id="CHEBI:29105"/>
    </ligand>
</feature>
<evidence type="ECO:0000256" key="8">
    <source>
        <dbReference type="SAM" id="Phobius"/>
    </source>
</evidence>
<feature type="transmembrane region" description="Helical" evidence="8">
    <location>
        <begin position="106"/>
        <end position="126"/>
    </location>
</feature>
<feature type="transmembrane region" description="Helical" evidence="8">
    <location>
        <begin position="197"/>
        <end position="218"/>
    </location>
</feature>
<protein>
    <submittedName>
        <fullName evidence="9">Hemolysin III family protein</fullName>
    </submittedName>
</protein>
<dbReference type="RefSeq" id="WP_118771098.1">
    <property type="nucleotide sequence ID" value="NZ_JAJEPS010000009.1"/>
</dbReference>
<dbReference type="AlphaFoldDB" id="A0AAE3DBE1"/>
<keyword evidence="7" id="KW-0479">Metal-binding</keyword>
<feature type="transmembrane region" description="Helical" evidence="8">
    <location>
        <begin position="160"/>
        <end position="185"/>
    </location>
</feature>
<dbReference type="PANTHER" id="PTHR20855:SF3">
    <property type="entry name" value="LD03007P"/>
    <property type="match status" value="1"/>
</dbReference>
<name>A0AAE3DBE1_9FIRM</name>
<comment type="subcellular location">
    <subcellularLocation>
        <location evidence="1">Cell membrane</location>
        <topology evidence="1">Multi-pass membrane protein</topology>
    </subcellularLocation>
</comment>
<feature type="binding site" evidence="7">
    <location>
        <position position="199"/>
    </location>
    <ligand>
        <name>Zn(2+)</name>
        <dbReference type="ChEBI" id="CHEBI:29105"/>
    </ligand>
</feature>
<feature type="transmembrane region" description="Helical" evidence="8">
    <location>
        <begin position="81"/>
        <end position="100"/>
    </location>
</feature>
<dbReference type="PANTHER" id="PTHR20855">
    <property type="entry name" value="ADIPOR/PROGESTIN RECEPTOR-RELATED"/>
    <property type="match status" value="1"/>
</dbReference>
<dbReference type="Proteomes" id="UP001198220">
    <property type="component" value="Unassembled WGS sequence"/>
</dbReference>
<evidence type="ECO:0000256" key="1">
    <source>
        <dbReference type="ARBA" id="ARBA00004651"/>
    </source>
</evidence>
<gene>
    <name evidence="9" type="ORF">LKD36_10410</name>
</gene>
<reference evidence="9 10" key="1">
    <citation type="submission" date="2021-10" db="EMBL/GenBank/DDBJ databases">
        <title>Anaerobic single-cell dispensing facilitates the cultivation of human gut bacteria.</title>
        <authorList>
            <person name="Afrizal A."/>
        </authorList>
    </citation>
    <scope>NUCLEOTIDE SEQUENCE [LARGE SCALE GENOMIC DNA]</scope>
    <source>
        <strain evidence="9 10">CLA-AA-H276</strain>
    </source>
</reference>
<feature type="transmembrane region" description="Helical" evidence="8">
    <location>
        <begin position="12"/>
        <end position="34"/>
    </location>
</feature>
<dbReference type="NCBIfam" id="TIGR01065">
    <property type="entry name" value="hlyIII"/>
    <property type="match status" value="1"/>
</dbReference>
<evidence type="ECO:0000256" key="5">
    <source>
        <dbReference type="ARBA" id="ARBA00022989"/>
    </source>
</evidence>
<proteinExistence type="inferred from homology"/>
<dbReference type="GO" id="GO:0046872">
    <property type="term" value="F:metal ion binding"/>
    <property type="evidence" value="ECO:0007669"/>
    <property type="project" value="UniProtKB-KW"/>
</dbReference>
<evidence type="ECO:0000256" key="2">
    <source>
        <dbReference type="ARBA" id="ARBA00008488"/>
    </source>
</evidence>
<comment type="similarity">
    <text evidence="2">Belongs to the UPF0073 (Hly-III) family.</text>
</comment>
<keyword evidence="4 8" id="KW-0812">Transmembrane</keyword>
<keyword evidence="5 8" id="KW-1133">Transmembrane helix</keyword>